<evidence type="ECO:0000259" key="1">
    <source>
        <dbReference type="PROSITE" id="PS00028"/>
    </source>
</evidence>
<dbReference type="InterPro" id="IPR013087">
    <property type="entry name" value="Znf_C2H2_type"/>
</dbReference>
<dbReference type="SUPFAM" id="SSF57667">
    <property type="entry name" value="beta-beta-alpha zinc fingers"/>
    <property type="match status" value="1"/>
</dbReference>
<dbReference type="AlphaFoldDB" id="A0A3R7N246"/>
<protein>
    <recommendedName>
        <fullName evidence="1">C2H2-type domain-containing protein</fullName>
    </recommendedName>
</protein>
<dbReference type="PROSITE" id="PS00028">
    <property type="entry name" value="ZINC_FINGER_C2H2_1"/>
    <property type="match status" value="1"/>
</dbReference>
<keyword evidence="3" id="KW-1185">Reference proteome</keyword>
<dbReference type="EMBL" id="QCYY01001803">
    <property type="protein sequence ID" value="ROT75188.1"/>
    <property type="molecule type" value="Genomic_DNA"/>
</dbReference>
<accession>A0A3R7N246</accession>
<gene>
    <name evidence="2" type="ORF">C7M84_006272</name>
</gene>
<proteinExistence type="predicted"/>
<comment type="caution">
    <text evidence="2">The sequence shown here is derived from an EMBL/GenBank/DDBJ whole genome shotgun (WGS) entry which is preliminary data.</text>
</comment>
<organism evidence="2 3">
    <name type="scientific">Penaeus vannamei</name>
    <name type="common">Whiteleg shrimp</name>
    <name type="synonym">Litopenaeus vannamei</name>
    <dbReference type="NCBI Taxonomy" id="6689"/>
    <lineage>
        <taxon>Eukaryota</taxon>
        <taxon>Metazoa</taxon>
        <taxon>Ecdysozoa</taxon>
        <taxon>Arthropoda</taxon>
        <taxon>Crustacea</taxon>
        <taxon>Multicrustacea</taxon>
        <taxon>Malacostraca</taxon>
        <taxon>Eumalacostraca</taxon>
        <taxon>Eucarida</taxon>
        <taxon>Decapoda</taxon>
        <taxon>Dendrobranchiata</taxon>
        <taxon>Penaeoidea</taxon>
        <taxon>Penaeidae</taxon>
        <taxon>Penaeus</taxon>
    </lineage>
</organism>
<dbReference type="OrthoDB" id="5877502at2759"/>
<dbReference type="Proteomes" id="UP000283509">
    <property type="component" value="Unassembled WGS sequence"/>
</dbReference>
<reference evidence="2 3" key="1">
    <citation type="submission" date="2018-04" db="EMBL/GenBank/DDBJ databases">
        <authorList>
            <person name="Zhang X."/>
            <person name="Yuan J."/>
            <person name="Li F."/>
            <person name="Xiang J."/>
        </authorList>
    </citation>
    <scope>NUCLEOTIDE SEQUENCE [LARGE SCALE GENOMIC DNA]</scope>
    <source>
        <tissue evidence="2">Muscle</tissue>
    </source>
</reference>
<sequence>MNKSQAIELLGSFQHFCYRKNKIDDFRRAAKTIYGQEWDVELDSGQRMQFFCTICNKIMNHVKSMCDHNRSGSHLKNICTYKPRGVARKYLNLRDMLESTNAKAIGLQMVEEFYVPGKLYYKCILCGYHEKMEAMYNHVVGTEHTDKYIKMRVDCGTHIMSLKQREDLRTFIVNEEGIRITDIRQILGEKYFPYRWMLDSSD</sequence>
<evidence type="ECO:0000313" key="3">
    <source>
        <dbReference type="Proteomes" id="UP000283509"/>
    </source>
</evidence>
<evidence type="ECO:0000313" key="2">
    <source>
        <dbReference type="EMBL" id="ROT75188.1"/>
    </source>
</evidence>
<feature type="domain" description="C2H2-type" evidence="1">
    <location>
        <begin position="52"/>
        <end position="74"/>
    </location>
</feature>
<dbReference type="InterPro" id="IPR036236">
    <property type="entry name" value="Znf_C2H2_sf"/>
</dbReference>
<name>A0A3R7N246_PENVA</name>
<reference evidence="2 3" key="2">
    <citation type="submission" date="2019-01" db="EMBL/GenBank/DDBJ databases">
        <title>The decoding of complex shrimp genome reveals the adaptation for benthos swimmer, frequently molting mechanism and breeding impact on genome.</title>
        <authorList>
            <person name="Sun Y."/>
            <person name="Gao Y."/>
            <person name="Yu Y."/>
        </authorList>
    </citation>
    <scope>NUCLEOTIDE SEQUENCE [LARGE SCALE GENOMIC DNA]</scope>
    <source>
        <tissue evidence="2">Muscle</tissue>
    </source>
</reference>